<dbReference type="SUPFAM" id="SSF50182">
    <property type="entry name" value="Sm-like ribonucleoproteins"/>
    <property type="match status" value="1"/>
</dbReference>
<evidence type="ECO:0000256" key="6">
    <source>
        <dbReference type="ARBA" id="ARBA00023187"/>
    </source>
</evidence>
<dbReference type="STRING" id="1198029.A0A1U7LWT3"/>
<dbReference type="GO" id="GO:0005687">
    <property type="term" value="C:U4 snRNP"/>
    <property type="evidence" value="ECO:0007669"/>
    <property type="project" value="EnsemblFungi"/>
</dbReference>
<dbReference type="GO" id="GO:0008266">
    <property type="term" value="F:poly(U) RNA binding"/>
    <property type="evidence" value="ECO:0007669"/>
    <property type="project" value="EnsemblFungi"/>
</dbReference>
<dbReference type="InterPro" id="IPR001163">
    <property type="entry name" value="Sm_dom_euk/arc"/>
</dbReference>
<evidence type="ECO:0000256" key="9">
    <source>
        <dbReference type="ARBA" id="ARBA00030144"/>
    </source>
</evidence>
<dbReference type="GO" id="GO:0071014">
    <property type="term" value="C:post-mRNA release spliceosomal complex"/>
    <property type="evidence" value="ECO:0007669"/>
    <property type="project" value="EnsemblFungi"/>
</dbReference>
<keyword evidence="3 10" id="KW-0507">mRNA processing</keyword>
<dbReference type="CDD" id="cd01722">
    <property type="entry name" value="Sm_F"/>
    <property type="match status" value="1"/>
</dbReference>
<dbReference type="OMA" id="DNYMNFQ"/>
<dbReference type="EMBL" id="LXFE01000122">
    <property type="protein sequence ID" value="OLL27078.1"/>
    <property type="molecule type" value="Genomic_DNA"/>
</dbReference>
<dbReference type="Proteomes" id="UP000186594">
    <property type="component" value="Unassembled WGS sequence"/>
</dbReference>
<evidence type="ECO:0000256" key="4">
    <source>
        <dbReference type="ARBA" id="ARBA00022728"/>
    </source>
</evidence>
<name>A0A1U7LWT3_NEOID</name>
<dbReference type="SMART" id="SM00651">
    <property type="entry name" value="Sm"/>
    <property type="match status" value="1"/>
</dbReference>
<dbReference type="PIRSF" id="PIRSF006609">
    <property type="entry name" value="snRNP_SmF"/>
    <property type="match status" value="1"/>
</dbReference>
<dbReference type="GO" id="GO:0046540">
    <property type="term" value="C:U4/U6 x U5 tri-snRNP complex"/>
    <property type="evidence" value="ECO:0007669"/>
    <property type="project" value="EnsemblFungi"/>
</dbReference>
<dbReference type="PANTHER" id="PTHR11021">
    <property type="entry name" value="SMALL NUCLEAR RIBONUCLEOPROTEIN F SNRNP-F"/>
    <property type="match status" value="1"/>
</dbReference>
<dbReference type="GO" id="GO:0005686">
    <property type="term" value="C:U2 snRNP"/>
    <property type="evidence" value="ECO:0007669"/>
    <property type="project" value="EnsemblFungi"/>
</dbReference>
<dbReference type="GO" id="GO:0036261">
    <property type="term" value="P:7-methylguanosine cap hypermethylation"/>
    <property type="evidence" value="ECO:0007669"/>
    <property type="project" value="EnsemblFungi"/>
</dbReference>
<sequence>MSGAFQPVNPKPFLQGLVGKDILVKLKWGQEYQGELVSVDSYMNIQLIGTKEFVDGKHAGDLGEVLIRSQFLFSALTRRCNNVLWVSASSDDVEMKD</sequence>
<comment type="caution">
    <text evidence="12">The sequence shown here is derived from an EMBL/GenBank/DDBJ whole genome shotgun (WGS) entry which is preliminary data.</text>
</comment>
<keyword evidence="5 10" id="KW-0694">RNA-binding</keyword>
<proteinExistence type="inferred from homology"/>
<dbReference type="AlphaFoldDB" id="A0A1U7LWT3"/>
<dbReference type="Pfam" id="PF01423">
    <property type="entry name" value="LSM"/>
    <property type="match status" value="1"/>
</dbReference>
<dbReference type="GO" id="GO:0000398">
    <property type="term" value="P:mRNA splicing, via spliceosome"/>
    <property type="evidence" value="ECO:0007669"/>
    <property type="project" value="EnsemblFungi"/>
</dbReference>
<evidence type="ECO:0000256" key="1">
    <source>
        <dbReference type="ARBA" id="ARBA00004123"/>
    </source>
</evidence>
<evidence type="ECO:0000256" key="7">
    <source>
        <dbReference type="ARBA" id="ARBA00023242"/>
    </source>
</evidence>
<dbReference type="Gene3D" id="2.30.30.100">
    <property type="match status" value="1"/>
</dbReference>
<keyword evidence="8 10" id="KW-0687">Ribonucleoprotein</keyword>
<comment type="subcellular location">
    <subcellularLocation>
        <location evidence="1 10">Nucleus</location>
    </subcellularLocation>
</comment>
<evidence type="ECO:0000256" key="5">
    <source>
        <dbReference type="ARBA" id="ARBA00022884"/>
    </source>
</evidence>
<evidence type="ECO:0000313" key="13">
    <source>
        <dbReference type="Proteomes" id="UP000186594"/>
    </source>
</evidence>
<dbReference type="PROSITE" id="PS52002">
    <property type="entry name" value="SM"/>
    <property type="match status" value="1"/>
</dbReference>
<evidence type="ECO:0000313" key="12">
    <source>
        <dbReference type="EMBL" id="OLL27078.1"/>
    </source>
</evidence>
<evidence type="ECO:0000256" key="3">
    <source>
        <dbReference type="ARBA" id="ARBA00022664"/>
    </source>
</evidence>
<organism evidence="12 13">
    <name type="scientific">Neolecta irregularis (strain DAH-3)</name>
    <dbReference type="NCBI Taxonomy" id="1198029"/>
    <lineage>
        <taxon>Eukaryota</taxon>
        <taxon>Fungi</taxon>
        <taxon>Dikarya</taxon>
        <taxon>Ascomycota</taxon>
        <taxon>Taphrinomycotina</taxon>
        <taxon>Neolectales</taxon>
        <taxon>Neolectaceae</taxon>
        <taxon>Neolecta</taxon>
    </lineage>
</organism>
<dbReference type="OrthoDB" id="409625at2759"/>
<dbReference type="GO" id="GO:0000974">
    <property type="term" value="C:Prp19 complex"/>
    <property type="evidence" value="ECO:0007669"/>
    <property type="project" value="EnsemblFungi"/>
</dbReference>
<evidence type="ECO:0000256" key="2">
    <source>
        <dbReference type="ARBA" id="ARBA00007927"/>
    </source>
</evidence>
<feature type="domain" description="Sm" evidence="11">
    <location>
        <begin position="9"/>
        <end position="92"/>
    </location>
</feature>
<dbReference type="PANTHER" id="PTHR11021:SF0">
    <property type="entry name" value="SMALL NUCLEAR RIBONUCLEOPROTEIN F"/>
    <property type="match status" value="1"/>
</dbReference>
<dbReference type="GO" id="GO:0071013">
    <property type="term" value="C:catalytic step 2 spliceosome"/>
    <property type="evidence" value="ECO:0007669"/>
    <property type="project" value="TreeGrafter"/>
</dbReference>
<evidence type="ECO:0000256" key="10">
    <source>
        <dbReference type="PIRNR" id="PIRNR006609"/>
    </source>
</evidence>
<dbReference type="GO" id="GO:0005682">
    <property type="term" value="C:U5 snRNP"/>
    <property type="evidence" value="ECO:0007669"/>
    <property type="project" value="EnsemblFungi"/>
</dbReference>
<dbReference type="GO" id="GO:0034715">
    <property type="term" value="C:pICln-Sm protein complex"/>
    <property type="evidence" value="ECO:0007669"/>
    <property type="project" value="TreeGrafter"/>
</dbReference>
<dbReference type="InterPro" id="IPR010920">
    <property type="entry name" value="LSM_dom_sf"/>
</dbReference>
<evidence type="ECO:0000256" key="8">
    <source>
        <dbReference type="ARBA" id="ARBA00023274"/>
    </source>
</evidence>
<evidence type="ECO:0000259" key="11">
    <source>
        <dbReference type="PROSITE" id="PS52002"/>
    </source>
</evidence>
<dbReference type="GO" id="GO:0005685">
    <property type="term" value="C:U1 snRNP"/>
    <property type="evidence" value="ECO:0007669"/>
    <property type="project" value="EnsemblFungi"/>
</dbReference>
<keyword evidence="13" id="KW-1185">Reference proteome</keyword>
<reference evidence="12 13" key="1">
    <citation type="submission" date="2016-04" db="EMBL/GenBank/DDBJ databases">
        <title>Evolutionary innovation and constraint leading to complex multicellularity in the Ascomycota.</title>
        <authorList>
            <person name="Cisse O."/>
            <person name="Nguyen A."/>
            <person name="Hewitt D.A."/>
            <person name="Jedd G."/>
            <person name="Stajich J.E."/>
        </authorList>
    </citation>
    <scope>NUCLEOTIDE SEQUENCE [LARGE SCALE GENOMIC DNA]</scope>
    <source>
        <strain evidence="12 13">DAH-3</strain>
    </source>
</reference>
<protein>
    <recommendedName>
        <fullName evidence="9">Sm protein F</fullName>
    </recommendedName>
</protein>
<dbReference type="InterPro" id="IPR047575">
    <property type="entry name" value="Sm"/>
</dbReference>
<keyword evidence="4 10" id="KW-0747">Spliceosome</keyword>
<dbReference type="GO" id="GO:1990935">
    <property type="term" value="F:splicing factor binding"/>
    <property type="evidence" value="ECO:0007669"/>
    <property type="project" value="EnsemblFungi"/>
</dbReference>
<dbReference type="InterPro" id="IPR016487">
    <property type="entry name" value="Lsm6/sSmF"/>
</dbReference>
<dbReference type="InterPro" id="IPR034100">
    <property type="entry name" value="Sm_F"/>
</dbReference>
<accession>A0A1U7LWT3</accession>
<comment type="similarity">
    <text evidence="2 10">Belongs to the snRNP Sm proteins family. SmF/LSm6 subfamily.</text>
</comment>
<keyword evidence="6 10" id="KW-0508">mRNA splicing</keyword>
<keyword evidence="7 10" id="KW-0539">Nucleus</keyword>
<gene>
    <name evidence="12" type="ORF">NEOLI_000791</name>
</gene>